<keyword evidence="1" id="KW-0812">Transmembrane</keyword>
<keyword evidence="4" id="KW-1185">Reference proteome</keyword>
<feature type="chain" id="PRO_5021328540" evidence="2">
    <location>
        <begin position="23"/>
        <end position="104"/>
    </location>
</feature>
<name>A0A4Y2G217_ARAVE</name>
<feature type="signal peptide" evidence="2">
    <location>
        <begin position="1"/>
        <end position="22"/>
    </location>
</feature>
<sequence length="104" mass="11652">MPLINFYIIFAVIFAIINVSREQSTRVPIQDAGNLNLKTEVISNRVNNPVLQPLYKPETTSEGSDEKVHEIKRYPVASFDFDHVAAPFIITAWIFVACGAKIGM</sequence>
<organism evidence="3 4">
    <name type="scientific">Araneus ventricosus</name>
    <name type="common">Orbweaver spider</name>
    <name type="synonym">Epeira ventricosa</name>
    <dbReference type="NCBI Taxonomy" id="182803"/>
    <lineage>
        <taxon>Eukaryota</taxon>
        <taxon>Metazoa</taxon>
        <taxon>Ecdysozoa</taxon>
        <taxon>Arthropoda</taxon>
        <taxon>Chelicerata</taxon>
        <taxon>Arachnida</taxon>
        <taxon>Araneae</taxon>
        <taxon>Araneomorphae</taxon>
        <taxon>Entelegynae</taxon>
        <taxon>Araneoidea</taxon>
        <taxon>Araneidae</taxon>
        <taxon>Araneus</taxon>
    </lineage>
</organism>
<gene>
    <name evidence="3" type="ORF">AVEN_244144_1</name>
</gene>
<dbReference type="AlphaFoldDB" id="A0A4Y2G217"/>
<accession>A0A4Y2G217</accession>
<evidence type="ECO:0000256" key="2">
    <source>
        <dbReference type="SAM" id="SignalP"/>
    </source>
</evidence>
<comment type="caution">
    <text evidence="3">The sequence shown here is derived from an EMBL/GenBank/DDBJ whole genome shotgun (WGS) entry which is preliminary data.</text>
</comment>
<feature type="transmembrane region" description="Helical" evidence="1">
    <location>
        <begin position="84"/>
        <end position="103"/>
    </location>
</feature>
<evidence type="ECO:0000313" key="3">
    <source>
        <dbReference type="EMBL" id="GBM46698.1"/>
    </source>
</evidence>
<evidence type="ECO:0000256" key="1">
    <source>
        <dbReference type="SAM" id="Phobius"/>
    </source>
</evidence>
<keyword evidence="2" id="KW-0732">Signal</keyword>
<evidence type="ECO:0000313" key="4">
    <source>
        <dbReference type="Proteomes" id="UP000499080"/>
    </source>
</evidence>
<keyword evidence="1" id="KW-0472">Membrane</keyword>
<dbReference type="Proteomes" id="UP000499080">
    <property type="component" value="Unassembled WGS sequence"/>
</dbReference>
<keyword evidence="1" id="KW-1133">Transmembrane helix</keyword>
<dbReference type="EMBL" id="BGPR01001147">
    <property type="protein sequence ID" value="GBM46698.1"/>
    <property type="molecule type" value="Genomic_DNA"/>
</dbReference>
<protein>
    <submittedName>
        <fullName evidence="3">Uncharacterized protein</fullName>
    </submittedName>
</protein>
<proteinExistence type="predicted"/>
<dbReference type="OrthoDB" id="6434969at2759"/>
<reference evidence="3 4" key="1">
    <citation type="journal article" date="2019" name="Sci. Rep.">
        <title>Orb-weaving spider Araneus ventricosus genome elucidates the spidroin gene catalogue.</title>
        <authorList>
            <person name="Kono N."/>
            <person name="Nakamura H."/>
            <person name="Ohtoshi R."/>
            <person name="Moran D.A.P."/>
            <person name="Shinohara A."/>
            <person name="Yoshida Y."/>
            <person name="Fujiwara M."/>
            <person name="Mori M."/>
            <person name="Tomita M."/>
            <person name="Arakawa K."/>
        </authorList>
    </citation>
    <scope>NUCLEOTIDE SEQUENCE [LARGE SCALE GENOMIC DNA]</scope>
</reference>